<dbReference type="RefSeq" id="WP_197661867.1">
    <property type="nucleotide sequence ID" value="NZ_JAEAGR010000013.1"/>
</dbReference>
<name>A0A8J7L318_9FIRM</name>
<keyword evidence="1" id="KW-1133">Transmembrane helix</keyword>
<gene>
    <name evidence="3" type="ORF">I5677_12015</name>
</gene>
<protein>
    <submittedName>
        <fullName evidence="3">Cell wall hydrolase</fullName>
    </submittedName>
</protein>
<dbReference type="Gene3D" id="1.10.10.2520">
    <property type="entry name" value="Cell wall hydrolase SleB, domain 1"/>
    <property type="match status" value="1"/>
</dbReference>
<keyword evidence="3" id="KW-0378">Hydrolase</keyword>
<feature type="domain" description="SH3b" evidence="2">
    <location>
        <begin position="233"/>
        <end position="299"/>
    </location>
</feature>
<dbReference type="InterPro" id="IPR003646">
    <property type="entry name" value="SH3-like_bac-type"/>
</dbReference>
<organism evidence="3 4">
    <name type="scientific">Mobilitalea sibirica</name>
    <dbReference type="NCBI Taxonomy" id="1462919"/>
    <lineage>
        <taxon>Bacteria</taxon>
        <taxon>Bacillati</taxon>
        <taxon>Bacillota</taxon>
        <taxon>Clostridia</taxon>
        <taxon>Lachnospirales</taxon>
        <taxon>Lachnospiraceae</taxon>
        <taxon>Mobilitalea</taxon>
    </lineage>
</organism>
<keyword evidence="1" id="KW-0812">Transmembrane</keyword>
<reference evidence="3" key="1">
    <citation type="submission" date="2020-12" db="EMBL/GenBank/DDBJ databases">
        <title>M. sibirica DSM 26468T genome.</title>
        <authorList>
            <person name="Thieme N."/>
            <person name="Rettenmaier R."/>
            <person name="Zverlov V."/>
            <person name="Liebl W."/>
        </authorList>
    </citation>
    <scope>NUCLEOTIDE SEQUENCE</scope>
    <source>
        <strain evidence="3">DSM 26468</strain>
    </source>
</reference>
<dbReference type="Gene3D" id="2.30.30.40">
    <property type="entry name" value="SH3 Domains"/>
    <property type="match status" value="2"/>
</dbReference>
<evidence type="ECO:0000259" key="2">
    <source>
        <dbReference type="PROSITE" id="PS51781"/>
    </source>
</evidence>
<keyword evidence="1" id="KW-0472">Membrane</keyword>
<dbReference type="AlphaFoldDB" id="A0A8J7L318"/>
<evidence type="ECO:0000313" key="3">
    <source>
        <dbReference type="EMBL" id="MBH1941618.1"/>
    </source>
</evidence>
<dbReference type="Pfam" id="PF08239">
    <property type="entry name" value="SH3_3"/>
    <property type="match status" value="2"/>
</dbReference>
<sequence>MKTKRTVFSMVMFLSVFWFSVLFDIKNPTTSSLEEGTGNNDTGSITTQVGEDSQAVAIAKNGSQENGTVISKSLLSDPLDENILVDNDNPKTEIKNKKTEDLPLENATTDVVTGTIDVATFNISAMDAQEARSNIKAFEATADSSEFNIEEEPIQEVSRYANIGISIAKSYVNIRSKANTQSDVLGKLYRNSAAQILDTIGDWYYVESGSVKGYISSDYIKTGIPDEELIDKYGKLRIEVSVDGLNVREHPDLESKKLTVIYQNEKYNVIDLQDEWLKVDIDDDKVIGYVRREYVELLVDFEDAISKEEELELLKLKEEERIKRETAVKYRDEVDYTNSDLKLLACLVHAEAGNQRYEGKLAVANVVLNRIKSGKYPNNLKDVIYQPGQFSVAKSGSLAKQLDNYDNYTSKSQQLSIKAAKAALAGANNIGTRLYFHTYKSAVRKGYDQKKNSVKLQDHLFW</sequence>
<evidence type="ECO:0000313" key="4">
    <source>
        <dbReference type="Proteomes" id="UP000623269"/>
    </source>
</evidence>
<dbReference type="PROSITE" id="PS51781">
    <property type="entry name" value="SH3B"/>
    <property type="match status" value="2"/>
</dbReference>
<comment type="caution">
    <text evidence="3">The sequence shown here is derived from an EMBL/GenBank/DDBJ whole genome shotgun (WGS) entry which is preliminary data.</text>
</comment>
<dbReference type="Proteomes" id="UP000623269">
    <property type="component" value="Unassembled WGS sequence"/>
</dbReference>
<feature type="transmembrane region" description="Helical" evidence="1">
    <location>
        <begin position="7"/>
        <end position="25"/>
    </location>
</feature>
<evidence type="ECO:0000256" key="1">
    <source>
        <dbReference type="SAM" id="Phobius"/>
    </source>
</evidence>
<dbReference type="EMBL" id="JAEAGR010000013">
    <property type="protein sequence ID" value="MBH1941618.1"/>
    <property type="molecule type" value="Genomic_DNA"/>
</dbReference>
<dbReference type="InterPro" id="IPR042047">
    <property type="entry name" value="SleB_dom1"/>
</dbReference>
<keyword evidence="4" id="KW-1185">Reference proteome</keyword>
<proteinExistence type="predicted"/>
<feature type="domain" description="SH3b" evidence="2">
    <location>
        <begin position="161"/>
        <end position="224"/>
    </location>
</feature>
<accession>A0A8J7L318</accession>
<dbReference type="InterPro" id="IPR011105">
    <property type="entry name" value="Cell_wall_hydrolase_SleB"/>
</dbReference>
<dbReference type="InterPro" id="IPR052354">
    <property type="entry name" value="Cell_Wall_Dynamics_Protein"/>
</dbReference>
<dbReference type="Pfam" id="PF07486">
    <property type="entry name" value="Hydrolase_2"/>
    <property type="match status" value="1"/>
</dbReference>
<dbReference type="GO" id="GO:0016787">
    <property type="term" value="F:hydrolase activity"/>
    <property type="evidence" value="ECO:0007669"/>
    <property type="project" value="UniProtKB-KW"/>
</dbReference>
<dbReference type="PANTHER" id="PTHR34408">
    <property type="entry name" value="FAMILY PROTEIN, PUTATIVE-RELATED"/>
    <property type="match status" value="1"/>
</dbReference>
<dbReference type="SMART" id="SM00287">
    <property type="entry name" value="SH3b"/>
    <property type="match status" value="2"/>
</dbReference>